<evidence type="ECO:0000256" key="1">
    <source>
        <dbReference type="ARBA" id="ARBA00022574"/>
    </source>
</evidence>
<feature type="compositionally biased region" description="Acidic residues" evidence="4">
    <location>
        <begin position="313"/>
        <end position="328"/>
    </location>
</feature>
<dbReference type="PANTHER" id="PTHR19848">
    <property type="entry name" value="WD40 REPEAT PROTEIN"/>
    <property type="match status" value="1"/>
</dbReference>
<name>A0A7M5UDS4_9CNID</name>
<sequence length="328" mass="37433">PYNLFPFHFILRLDVWGFDYDAVGVLQQMKPKDDILSHKFAFLLRHSHIESQNIDESNPSKVQEVVTDSVTDRVAGFICKAAFTNHKQCVSGLAVVPKDDERNNTYLISAGWDRRIFIWNLDTLCLHDVFRHPDSKGNHDNEMAADGIIVDLVYCQERDEFAYCSADKLVYIRAFSEDGSQMKLKAVLQGHEAEVTQVRWNSIHQKWVTGSDDCTIRVWSADGMNCELVLSTSGGITAMCIDQTNGCVVVGIQEIIRVYDIKSRSLVQSNIGHRDCIRSLIHIPERQQYVSASWDKTVRAWNAFKGHKKKPEEEDNKEDEEESYENGS</sequence>
<dbReference type="SUPFAM" id="SSF50978">
    <property type="entry name" value="WD40 repeat-like"/>
    <property type="match status" value="1"/>
</dbReference>
<dbReference type="InterPro" id="IPR036322">
    <property type="entry name" value="WD40_repeat_dom_sf"/>
</dbReference>
<dbReference type="Gene3D" id="2.130.10.10">
    <property type="entry name" value="YVTN repeat-like/Quinoprotein amine dehydrogenase"/>
    <property type="match status" value="2"/>
</dbReference>
<keyword evidence="2" id="KW-0677">Repeat</keyword>
<dbReference type="SMART" id="SM00320">
    <property type="entry name" value="WD40"/>
    <property type="match status" value="4"/>
</dbReference>
<dbReference type="InterPro" id="IPR001680">
    <property type="entry name" value="WD40_rpt"/>
</dbReference>
<dbReference type="EnsemblMetazoa" id="CLYHEMT009159.1">
    <property type="protein sequence ID" value="CLYHEMP009159.1"/>
    <property type="gene ID" value="CLYHEMG009159"/>
</dbReference>
<evidence type="ECO:0000313" key="5">
    <source>
        <dbReference type="EnsemblMetazoa" id="CLYHEMP009159.1"/>
    </source>
</evidence>
<protein>
    <submittedName>
        <fullName evidence="5">Uncharacterized protein</fullName>
    </submittedName>
</protein>
<dbReference type="Proteomes" id="UP000594262">
    <property type="component" value="Unplaced"/>
</dbReference>
<dbReference type="InterPro" id="IPR015943">
    <property type="entry name" value="WD40/YVTN_repeat-like_dom_sf"/>
</dbReference>
<evidence type="ECO:0000256" key="4">
    <source>
        <dbReference type="SAM" id="MobiDB-lite"/>
    </source>
</evidence>
<dbReference type="AlphaFoldDB" id="A0A7M5UDS4"/>
<accession>A0A7M5UDS4</accession>
<keyword evidence="1 3" id="KW-0853">WD repeat</keyword>
<dbReference type="InterPro" id="IPR019775">
    <property type="entry name" value="WD40_repeat_CS"/>
</dbReference>
<feature type="repeat" description="WD" evidence="3">
    <location>
        <begin position="83"/>
        <end position="123"/>
    </location>
</feature>
<feature type="repeat" description="WD" evidence="3">
    <location>
        <begin position="270"/>
        <end position="302"/>
    </location>
</feature>
<evidence type="ECO:0000256" key="2">
    <source>
        <dbReference type="ARBA" id="ARBA00022737"/>
    </source>
</evidence>
<evidence type="ECO:0000313" key="6">
    <source>
        <dbReference type="Proteomes" id="UP000594262"/>
    </source>
</evidence>
<evidence type="ECO:0000256" key="3">
    <source>
        <dbReference type="PROSITE-ProRule" id="PRU00221"/>
    </source>
</evidence>
<dbReference type="Pfam" id="PF00400">
    <property type="entry name" value="WD40"/>
    <property type="match status" value="3"/>
</dbReference>
<reference evidence="5" key="1">
    <citation type="submission" date="2021-01" db="UniProtKB">
        <authorList>
            <consortium name="EnsemblMetazoa"/>
        </authorList>
    </citation>
    <scope>IDENTIFICATION</scope>
</reference>
<dbReference type="OrthoDB" id="5982577at2759"/>
<organism evidence="5 6">
    <name type="scientific">Clytia hemisphaerica</name>
    <dbReference type="NCBI Taxonomy" id="252671"/>
    <lineage>
        <taxon>Eukaryota</taxon>
        <taxon>Metazoa</taxon>
        <taxon>Cnidaria</taxon>
        <taxon>Hydrozoa</taxon>
        <taxon>Hydroidolina</taxon>
        <taxon>Leptothecata</taxon>
        <taxon>Obeliida</taxon>
        <taxon>Clytiidae</taxon>
        <taxon>Clytia</taxon>
    </lineage>
</organism>
<dbReference type="PROSITE" id="PS50294">
    <property type="entry name" value="WD_REPEATS_REGION"/>
    <property type="match status" value="1"/>
</dbReference>
<dbReference type="PROSITE" id="PS50082">
    <property type="entry name" value="WD_REPEATS_2"/>
    <property type="match status" value="3"/>
</dbReference>
<feature type="repeat" description="WD" evidence="3">
    <location>
        <begin position="188"/>
        <end position="220"/>
    </location>
</feature>
<proteinExistence type="predicted"/>
<dbReference type="PANTHER" id="PTHR19848:SF8">
    <property type="entry name" value="F-BOX AND WD REPEAT DOMAIN CONTAINING 7"/>
    <property type="match status" value="1"/>
</dbReference>
<keyword evidence="6" id="KW-1185">Reference proteome</keyword>
<dbReference type="PROSITE" id="PS00678">
    <property type="entry name" value="WD_REPEATS_1"/>
    <property type="match status" value="1"/>
</dbReference>
<feature type="region of interest" description="Disordered" evidence="4">
    <location>
        <begin position="306"/>
        <end position="328"/>
    </location>
</feature>